<dbReference type="Pfam" id="PF09719">
    <property type="entry name" value="C_GCAxxG_C_C"/>
    <property type="match status" value="1"/>
</dbReference>
<proteinExistence type="predicted"/>
<dbReference type="NCBIfam" id="NF045669">
    <property type="entry name" value="DVU1555_fam_CGA"/>
    <property type="match status" value="1"/>
</dbReference>
<gene>
    <name evidence="1" type="ORF">Psch_02127</name>
</gene>
<dbReference type="RefSeq" id="WP_134217239.1">
    <property type="nucleotide sequence ID" value="NZ_QFGA01000001.1"/>
</dbReference>
<keyword evidence="2" id="KW-1185">Reference proteome</keyword>
<name>A0A4Y7RIC8_9FIRM</name>
<accession>A0A4Y7RIC8</accession>
<dbReference type="EMBL" id="QFGA01000001">
    <property type="protein sequence ID" value="TEB08563.1"/>
    <property type="molecule type" value="Genomic_DNA"/>
</dbReference>
<dbReference type="Proteomes" id="UP000298324">
    <property type="component" value="Unassembled WGS sequence"/>
</dbReference>
<organism evidence="1 2">
    <name type="scientific">Pelotomaculum schinkii</name>
    <dbReference type="NCBI Taxonomy" id="78350"/>
    <lineage>
        <taxon>Bacteria</taxon>
        <taxon>Bacillati</taxon>
        <taxon>Bacillota</taxon>
        <taxon>Clostridia</taxon>
        <taxon>Eubacteriales</taxon>
        <taxon>Desulfotomaculaceae</taxon>
        <taxon>Pelotomaculum</taxon>
    </lineage>
</organism>
<dbReference type="InterPro" id="IPR010181">
    <property type="entry name" value="CGCAxxGCC_motif"/>
</dbReference>
<comment type="caution">
    <text evidence="1">The sequence shown here is derived from an EMBL/GenBank/DDBJ whole genome shotgun (WGS) entry which is preliminary data.</text>
</comment>
<evidence type="ECO:0000313" key="1">
    <source>
        <dbReference type="EMBL" id="TEB08563.1"/>
    </source>
</evidence>
<dbReference type="AlphaFoldDB" id="A0A4Y7RIC8"/>
<reference evidence="1 2" key="1">
    <citation type="journal article" date="2018" name="Environ. Microbiol.">
        <title>Novel energy conservation strategies and behaviour of Pelotomaculum schinkii driving syntrophic propionate catabolism.</title>
        <authorList>
            <person name="Hidalgo-Ahumada C.A.P."/>
            <person name="Nobu M.K."/>
            <person name="Narihiro T."/>
            <person name="Tamaki H."/>
            <person name="Liu W.T."/>
            <person name="Kamagata Y."/>
            <person name="Stams A.J.M."/>
            <person name="Imachi H."/>
            <person name="Sousa D.Z."/>
        </authorList>
    </citation>
    <scope>NUCLEOTIDE SEQUENCE [LARGE SCALE GENOMIC DNA]</scope>
    <source>
        <strain evidence="1 2">HH</strain>
    </source>
</reference>
<sequence>MDSVQQRIVELKMQGFCCAQMILVLVGLEPQGKENADLVQSIRGLCYGMYAQHTCGVLSGGVCALALYDFDQETLRKVCAELVDWFDAHFGGVNCVDLLGPGGQPAWICNDALLQTTEKCLEILQEHDFI</sequence>
<protein>
    <submittedName>
        <fullName evidence="1">Putative redox-active protein</fullName>
    </submittedName>
</protein>
<evidence type="ECO:0000313" key="2">
    <source>
        <dbReference type="Proteomes" id="UP000298324"/>
    </source>
</evidence>